<reference evidence="3" key="2">
    <citation type="submission" date="2011-03" db="EMBL/GenBank/DDBJ databases">
        <authorList>
            <person name="Aslett M."/>
        </authorList>
    </citation>
    <scope>NUCLEOTIDE SEQUENCE</scope>
    <source>
        <strain evidence="3">Liverpool</strain>
    </source>
</reference>
<gene>
    <name evidence="4" type="ORF">BN1204_069120</name>
    <name evidence="3" type="ORF">NCLIV_069120</name>
</gene>
<reference evidence="4" key="3">
    <citation type="journal article" date="2015" name="PLoS ONE">
        <title>Comprehensive Evaluation of Toxoplasma gondii VEG and Neospora caninum LIV Genomes with Tachyzoite Stage Transcriptome and Proteome Defines Novel Transcript Features.</title>
        <authorList>
            <person name="Ramaprasad A."/>
            <person name="Mourier T."/>
            <person name="Naeem R."/>
            <person name="Malas T.B."/>
            <person name="Moussa E."/>
            <person name="Panigrahi A."/>
            <person name="Vermont S.J."/>
            <person name="Otto T.D."/>
            <person name="Wastling J."/>
            <person name="Pain A."/>
        </authorList>
    </citation>
    <scope>NUCLEOTIDE SEQUENCE</scope>
    <source>
        <strain evidence="4">Liverpool</strain>
    </source>
</reference>
<dbReference type="VEuPathDB" id="ToxoDB:NCLIV_069120"/>
<keyword evidence="2" id="KW-0812">Transmembrane</keyword>
<name>F0JAY8_NEOCL</name>
<dbReference type="AlphaFoldDB" id="F0JAY8"/>
<keyword evidence="2" id="KW-0472">Membrane</keyword>
<evidence type="ECO:0000313" key="3">
    <source>
        <dbReference type="EMBL" id="CCA30041.1"/>
    </source>
</evidence>
<feature type="region of interest" description="Disordered" evidence="1">
    <location>
        <begin position="1"/>
        <end position="68"/>
    </location>
</feature>
<evidence type="ECO:0000256" key="1">
    <source>
        <dbReference type="SAM" id="MobiDB-lite"/>
    </source>
</evidence>
<proteinExistence type="predicted"/>
<reference evidence="3" key="1">
    <citation type="submission" date="2011-03" db="EMBL/GenBank/DDBJ databases">
        <title>Comparative genomics and transcriptomics of Neospora caninum and Toxoplasma gondii.</title>
        <authorList>
            <person name="Reid A.J."/>
            <person name="Sohal A."/>
            <person name="Harris D."/>
            <person name="Quail M."/>
            <person name="Sanders M."/>
            <person name="Berriman M."/>
            <person name="Wastling J.M."/>
            <person name="Pain A."/>
        </authorList>
    </citation>
    <scope>NUCLEOTIDE SEQUENCE</scope>
    <source>
        <strain evidence="3">Liverpool</strain>
    </source>
</reference>
<dbReference type="EMBL" id="CADU01000292">
    <property type="protein sequence ID" value="CCA30041.1"/>
    <property type="molecule type" value="Genomic_DNA"/>
</dbReference>
<organism>
    <name type="scientific">Neospora caninum (strain Liverpool)</name>
    <dbReference type="NCBI Taxonomy" id="572307"/>
    <lineage>
        <taxon>Eukaryota</taxon>
        <taxon>Sar</taxon>
        <taxon>Alveolata</taxon>
        <taxon>Apicomplexa</taxon>
        <taxon>Conoidasida</taxon>
        <taxon>Coccidia</taxon>
        <taxon>Eucoccidiorida</taxon>
        <taxon>Eimeriorina</taxon>
        <taxon>Sarcocystidae</taxon>
        <taxon>Neospora</taxon>
    </lineage>
</organism>
<feature type="compositionally biased region" description="Low complexity" evidence="1">
    <location>
        <begin position="15"/>
        <end position="31"/>
    </location>
</feature>
<protein>
    <recommendedName>
        <fullName evidence="5">Transmembrane protein</fullName>
    </recommendedName>
</protein>
<feature type="transmembrane region" description="Helical" evidence="2">
    <location>
        <begin position="96"/>
        <end position="114"/>
    </location>
</feature>
<evidence type="ECO:0008006" key="5">
    <source>
        <dbReference type="Google" id="ProtNLM"/>
    </source>
</evidence>
<keyword evidence="2" id="KW-1133">Transmembrane helix</keyword>
<evidence type="ECO:0000256" key="2">
    <source>
        <dbReference type="SAM" id="Phobius"/>
    </source>
</evidence>
<evidence type="ECO:0000313" key="4">
    <source>
        <dbReference type="EMBL" id="CEL71254.1"/>
    </source>
</evidence>
<sequence>MATTGSAQEDERVVASPASDCSSACPTPAASEVRRRRGERQETEAQGWSQRAQDEPAGDDTKKSAQDGAGLAAAFQARQFPPLPGTESVDWPRGDFLLACLLCVAGAIFVVAGWRMWTTQGAWEAFPAPARECALLDAAAGFEGEHPEAVRQLVAVSPFLFENPHFVRPFQQVVSSALPSDSIRFAPVLYWRSRSFGPTPSVYRQQGGGGGGLAEAALDRATRSFRGGLPRLPPPAFPERLEDAVDEMGATAGRLFSEGLPRAS</sequence>
<dbReference type="EMBL" id="LN714488">
    <property type="protein sequence ID" value="CEL71254.1"/>
    <property type="molecule type" value="Genomic_DNA"/>
</dbReference>
<accession>F0JAY8</accession>